<organism evidence="2 3">
    <name type="scientific">Glaesserella parasuis</name>
    <name type="common">Haemophilus parasuis</name>
    <dbReference type="NCBI Taxonomy" id="738"/>
    <lineage>
        <taxon>Bacteria</taxon>
        <taxon>Pseudomonadati</taxon>
        <taxon>Pseudomonadota</taxon>
        <taxon>Gammaproteobacteria</taxon>
        <taxon>Pasteurellales</taxon>
        <taxon>Pasteurellaceae</taxon>
        <taxon>Glaesserella</taxon>
    </lineage>
</organism>
<proteinExistence type="predicted"/>
<dbReference type="PANTHER" id="PTHR39173:SF1">
    <property type="entry name" value="ACETYLTRANSFERASE"/>
    <property type="match status" value="1"/>
</dbReference>
<dbReference type="Pfam" id="PF13302">
    <property type="entry name" value="Acetyltransf_3"/>
    <property type="match status" value="1"/>
</dbReference>
<dbReference type="RefSeq" id="WP_021112901.1">
    <property type="nucleotide sequence ID" value="NZ_CBCRUP010000013.1"/>
</dbReference>
<evidence type="ECO:0000259" key="1">
    <source>
        <dbReference type="PROSITE" id="PS51186"/>
    </source>
</evidence>
<dbReference type="PANTHER" id="PTHR39173">
    <property type="entry name" value="ACETYLTRANSFERASE"/>
    <property type="match status" value="1"/>
</dbReference>
<dbReference type="SUPFAM" id="SSF55729">
    <property type="entry name" value="Acyl-CoA N-acyltransferases (Nat)"/>
    <property type="match status" value="1"/>
</dbReference>
<evidence type="ECO:0000313" key="2">
    <source>
        <dbReference type="EMBL" id="QSX16985.1"/>
    </source>
</evidence>
<dbReference type="InterPro" id="IPR016181">
    <property type="entry name" value="Acyl_CoA_acyltransferase"/>
</dbReference>
<dbReference type="EMBL" id="CP071491">
    <property type="protein sequence ID" value="QSX16985.1"/>
    <property type="molecule type" value="Genomic_DNA"/>
</dbReference>
<gene>
    <name evidence="2" type="ORF">J1G54_11875</name>
</gene>
<protein>
    <submittedName>
        <fullName evidence="2">GNAT family N-acetyltransferase</fullName>
    </submittedName>
</protein>
<dbReference type="Proteomes" id="UP000662736">
    <property type="component" value="Chromosome"/>
</dbReference>
<dbReference type="PROSITE" id="PS51186">
    <property type="entry name" value="GNAT"/>
    <property type="match status" value="1"/>
</dbReference>
<dbReference type="CDD" id="cd04301">
    <property type="entry name" value="NAT_SF"/>
    <property type="match status" value="1"/>
</dbReference>
<name>A0A143CGW5_GLAPU</name>
<dbReference type="AlphaFoldDB" id="A0A143CGW5"/>
<dbReference type="InterPro" id="IPR000182">
    <property type="entry name" value="GNAT_dom"/>
</dbReference>
<dbReference type="Gene3D" id="3.40.630.30">
    <property type="match status" value="1"/>
</dbReference>
<accession>A0A143CGW5</accession>
<sequence length="175" mass="20088">MSRITLLVPNKTYQAEVMAYRQAFSNNAIDGGAMLEKFDDFSQWLDYLAQPEGYLTAWGFNKVQDSTYLAWHTQLHRVVGIINIRHNLNNDYLRQFGGHIGYSIHPDFRKQGYGSEMLKLALAKVKTLGLDKVLITCEKSNVGSEKVILNNGGKFESIVELNQVKRMKRFWIEVL</sequence>
<feature type="domain" description="N-acetyltransferase" evidence="1">
    <location>
        <begin position="18"/>
        <end position="172"/>
    </location>
</feature>
<dbReference type="GO" id="GO:0016747">
    <property type="term" value="F:acyltransferase activity, transferring groups other than amino-acyl groups"/>
    <property type="evidence" value="ECO:0007669"/>
    <property type="project" value="InterPro"/>
</dbReference>
<evidence type="ECO:0000313" key="3">
    <source>
        <dbReference type="Proteomes" id="UP000662736"/>
    </source>
</evidence>
<reference evidence="2" key="1">
    <citation type="submission" date="2021-03" db="EMBL/GenBank/DDBJ databases">
        <title>Characterization of a novel Integrative Conjugative Element in Glaesserella parasuis.</title>
        <authorList>
            <person name="Hu G."/>
            <person name="Sun H."/>
        </authorList>
    </citation>
    <scope>NUCLEOTIDE SEQUENCE</scope>
    <source>
        <strain evidence="2">GHP1807</strain>
    </source>
</reference>